<dbReference type="CDD" id="cd07067">
    <property type="entry name" value="HP_PGM_like"/>
    <property type="match status" value="1"/>
</dbReference>
<dbReference type="Pfam" id="PF00300">
    <property type="entry name" value="His_Phos_1"/>
    <property type="match status" value="1"/>
</dbReference>
<gene>
    <name evidence="5" type="ORF">RM574_10710</name>
    <name evidence="4" type="ORF">RM698_03130</name>
</gene>
<dbReference type="AlphaFoldDB" id="A0ABD5E3Y7"/>
<accession>A0ABD5E3Y7</accession>
<dbReference type="RefSeq" id="WP_007828929.1">
    <property type="nucleotide sequence ID" value="NZ_JAVRER010000012.1"/>
</dbReference>
<dbReference type="EC" id="3.1.3.-" evidence="5"/>
<evidence type="ECO:0000313" key="7">
    <source>
        <dbReference type="Proteomes" id="UP001183610"/>
    </source>
</evidence>
<evidence type="ECO:0000313" key="4">
    <source>
        <dbReference type="EMBL" id="MDT0408043.1"/>
    </source>
</evidence>
<feature type="active site" description="Tele-phosphohistidine intermediate" evidence="1">
    <location>
        <position position="9"/>
    </location>
</feature>
<comment type="caution">
    <text evidence="5">The sequence shown here is derived from an EMBL/GenBank/DDBJ whole genome shotgun (WGS) entry which is preliminary data.</text>
</comment>
<dbReference type="Gene3D" id="3.40.50.1240">
    <property type="entry name" value="Phosphoglycerate mutase-like"/>
    <property type="match status" value="1"/>
</dbReference>
<keyword evidence="5" id="KW-0378">Hydrolase</keyword>
<evidence type="ECO:0000256" key="2">
    <source>
        <dbReference type="PIRSR" id="PIRSR613078-2"/>
    </source>
</evidence>
<sequence length="207" mass="22699">MGEVILVRHGETAWSLTGKHTSYTELPLTARGEEQARSLAPLLARRRIALTVTSPMLRAVRTARLAGLGDTFTDPELHEWDYGAYEGVTTARIHQERPDWDLWRDGVDEGPAEHPGETPKQVSERADRVLARVDKALRDADLDGEGGDVVLVAHAHFLRALTARRLGLDVSAGALFRLDVGSLSRLGTEHGRPVISAWNVTSADRGE</sequence>
<feature type="binding site" evidence="2">
    <location>
        <position position="58"/>
    </location>
    <ligand>
        <name>substrate</name>
    </ligand>
</feature>
<evidence type="ECO:0000313" key="5">
    <source>
        <dbReference type="EMBL" id="MDT0415962.1"/>
    </source>
</evidence>
<dbReference type="PANTHER" id="PTHR48100:SF15">
    <property type="entry name" value="SEDOHEPTULOSE 1,7-BISPHOSPHATASE"/>
    <property type="match status" value="1"/>
</dbReference>
<proteinExistence type="predicted"/>
<keyword evidence="7" id="KW-1185">Reference proteome</keyword>
<evidence type="ECO:0000313" key="6">
    <source>
        <dbReference type="Proteomes" id="UP001183607"/>
    </source>
</evidence>
<dbReference type="EMBL" id="JAVRER010000012">
    <property type="protein sequence ID" value="MDT0415962.1"/>
    <property type="molecule type" value="Genomic_DNA"/>
</dbReference>
<dbReference type="GO" id="GO:0016787">
    <property type="term" value="F:hydrolase activity"/>
    <property type="evidence" value="ECO:0007669"/>
    <property type="project" value="UniProtKB-KW"/>
</dbReference>
<feature type="region of interest" description="Disordered" evidence="3">
    <location>
        <begin position="105"/>
        <end position="124"/>
    </location>
</feature>
<dbReference type="SMART" id="SM00855">
    <property type="entry name" value="PGAM"/>
    <property type="match status" value="1"/>
</dbReference>
<dbReference type="PANTHER" id="PTHR48100">
    <property type="entry name" value="BROAD-SPECIFICITY PHOSPHATASE YOR283W-RELATED"/>
    <property type="match status" value="1"/>
</dbReference>
<dbReference type="SUPFAM" id="SSF53254">
    <property type="entry name" value="Phosphoglycerate mutase-like"/>
    <property type="match status" value="1"/>
</dbReference>
<name>A0ABD5E3Y7_9ACTN</name>
<feature type="binding site" evidence="2">
    <location>
        <begin position="79"/>
        <end position="82"/>
    </location>
    <ligand>
        <name>substrate</name>
    </ligand>
</feature>
<dbReference type="InterPro" id="IPR050275">
    <property type="entry name" value="PGM_Phosphatase"/>
</dbReference>
<feature type="active site" description="Proton donor/acceptor" evidence="1">
    <location>
        <position position="79"/>
    </location>
</feature>
<reference evidence="5" key="2">
    <citation type="submission" date="2024-03" db="EMBL/GenBank/DDBJ databases">
        <title>30 novel species of actinomycetes from the DSMZ collection.</title>
        <authorList>
            <person name="Nouioui I."/>
        </authorList>
    </citation>
    <scope>NUCLEOTIDE SEQUENCE</scope>
    <source>
        <strain evidence="5">DSM 41982</strain>
    </source>
</reference>
<organism evidence="5 6">
    <name type="scientific">Streptomyces evansiae</name>
    <dbReference type="NCBI Taxonomy" id="3075535"/>
    <lineage>
        <taxon>Bacteria</taxon>
        <taxon>Bacillati</taxon>
        <taxon>Actinomycetota</taxon>
        <taxon>Actinomycetes</taxon>
        <taxon>Kitasatosporales</taxon>
        <taxon>Streptomycetaceae</taxon>
        <taxon>Streptomyces</taxon>
    </lineage>
</organism>
<dbReference type="Proteomes" id="UP001183607">
    <property type="component" value="Unassembled WGS sequence"/>
</dbReference>
<reference evidence="6 7" key="1">
    <citation type="submission" date="2023-07" db="EMBL/GenBank/DDBJ databases">
        <title>30 novel species of actinomycetes from the DSMZ collection.</title>
        <authorList>
            <person name="Nouioui I."/>
        </authorList>
    </citation>
    <scope>NUCLEOTIDE SEQUENCE [LARGE SCALE GENOMIC DNA]</scope>
    <source>
        <strain evidence="4 7">DSM 41979</strain>
        <strain evidence="6">DSM 41982</strain>
    </source>
</reference>
<evidence type="ECO:0000256" key="1">
    <source>
        <dbReference type="PIRSR" id="PIRSR613078-1"/>
    </source>
</evidence>
<dbReference type="InterPro" id="IPR029033">
    <property type="entry name" value="His_PPase_superfam"/>
</dbReference>
<dbReference type="EMBL" id="JAVRET010000004">
    <property type="protein sequence ID" value="MDT0408043.1"/>
    <property type="molecule type" value="Genomic_DNA"/>
</dbReference>
<protein>
    <submittedName>
        <fullName evidence="5">Histidine phosphatase family protein</fullName>
        <ecNumber evidence="5">3.1.3.-</ecNumber>
    </submittedName>
</protein>
<evidence type="ECO:0000256" key="3">
    <source>
        <dbReference type="SAM" id="MobiDB-lite"/>
    </source>
</evidence>
<dbReference type="Proteomes" id="UP001183610">
    <property type="component" value="Unassembled WGS sequence"/>
</dbReference>
<dbReference type="InterPro" id="IPR013078">
    <property type="entry name" value="His_Pase_superF_clade-1"/>
</dbReference>